<dbReference type="EMBL" id="AECZ01000042">
    <property type="protein sequence ID" value="EFL49487.1"/>
    <property type="molecule type" value="Genomic_DNA"/>
</dbReference>
<gene>
    <name evidence="2" type="ORF">DesfrDRAFT_3799</name>
</gene>
<dbReference type="eggNOG" id="ENOG5031PKB">
    <property type="taxonomic scope" value="Bacteria"/>
</dbReference>
<evidence type="ECO:0008006" key="4">
    <source>
        <dbReference type="Google" id="ProtNLM"/>
    </source>
</evidence>
<feature type="signal peptide" evidence="1">
    <location>
        <begin position="1"/>
        <end position="24"/>
    </location>
</feature>
<dbReference type="OrthoDB" id="5455923at2"/>
<sequence precursor="true">MPRLRFCAPLLAVFFLGLAVPAPGQQTADPSRDVFLQTIGMLAGQGLALGHESLQGIVVRYEKRVLPREEALRRLAAEARYADLVLAAFKERLMTRLAPQEQKDLSLLIGYYEIQRQAIEALAVYVRSSGAKNRQRFEELQKQVGEVLRRISLGGGAQ</sequence>
<evidence type="ECO:0000313" key="3">
    <source>
        <dbReference type="Proteomes" id="UP000006250"/>
    </source>
</evidence>
<keyword evidence="3" id="KW-1185">Reference proteome</keyword>
<dbReference type="AlphaFoldDB" id="E1K1P9"/>
<evidence type="ECO:0000313" key="2">
    <source>
        <dbReference type="EMBL" id="EFL49487.1"/>
    </source>
</evidence>
<reference evidence="2 3" key="1">
    <citation type="submission" date="2010-08" db="EMBL/GenBank/DDBJ databases">
        <title>The draft genome of Desulfovibrio fructosovorans JJ.</title>
        <authorList>
            <consortium name="US DOE Joint Genome Institute (JGI-PGF)"/>
            <person name="Lucas S."/>
            <person name="Copeland A."/>
            <person name="Lapidus A."/>
            <person name="Cheng J.-F."/>
            <person name="Bruce D."/>
            <person name="Goodwin L."/>
            <person name="Pitluck S."/>
            <person name="Land M.L."/>
            <person name="Hauser L."/>
            <person name="Chang Y.-J."/>
            <person name="Jeffries C."/>
            <person name="Wall J.D."/>
            <person name="Stahl D.A."/>
            <person name="Arkin A.P."/>
            <person name="Dehal P."/>
            <person name="Stolyar S.M."/>
            <person name="Hazen T.C."/>
            <person name="Woyke T.J."/>
        </authorList>
    </citation>
    <scope>NUCLEOTIDE SEQUENCE [LARGE SCALE GENOMIC DNA]</scope>
    <source>
        <strain evidence="2 3">JJ</strain>
    </source>
</reference>
<protein>
    <recommendedName>
        <fullName evidence="4">DUF4142 domain-containing protein</fullName>
    </recommendedName>
</protein>
<dbReference type="RefSeq" id="WP_005996581.1">
    <property type="nucleotide sequence ID" value="NZ_AECZ01000042.1"/>
</dbReference>
<name>E1K1P9_SOLFR</name>
<keyword evidence="1" id="KW-0732">Signal</keyword>
<organism evidence="2 3">
    <name type="scientific">Solidesulfovibrio fructosivorans JJ]</name>
    <dbReference type="NCBI Taxonomy" id="596151"/>
    <lineage>
        <taxon>Bacteria</taxon>
        <taxon>Pseudomonadati</taxon>
        <taxon>Thermodesulfobacteriota</taxon>
        <taxon>Desulfovibrionia</taxon>
        <taxon>Desulfovibrionales</taxon>
        <taxon>Desulfovibrionaceae</taxon>
        <taxon>Solidesulfovibrio</taxon>
    </lineage>
</organism>
<accession>E1K1P9</accession>
<proteinExistence type="predicted"/>
<evidence type="ECO:0000256" key="1">
    <source>
        <dbReference type="SAM" id="SignalP"/>
    </source>
</evidence>
<dbReference type="STRING" id="596151.DesfrDRAFT_3799"/>
<feature type="chain" id="PRO_5003148389" description="DUF4142 domain-containing protein" evidence="1">
    <location>
        <begin position="25"/>
        <end position="158"/>
    </location>
</feature>
<comment type="caution">
    <text evidence="2">The sequence shown here is derived from an EMBL/GenBank/DDBJ whole genome shotgun (WGS) entry which is preliminary data.</text>
</comment>
<dbReference type="Proteomes" id="UP000006250">
    <property type="component" value="Unassembled WGS sequence"/>
</dbReference>